<evidence type="ECO:0000256" key="1">
    <source>
        <dbReference type="SAM" id="Phobius"/>
    </source>
</evidence>
<reference evidence="2" key="1">
    <citation type="submission" date="2022-01" db="EMBL/GenBank/DDBJ databases">
        <authorList>
            <person name="King R."/>
        </authorList>
    </citation>
    <scope>NUCLEOTIDE SEQUENCE</scope>
</reference>
<evidence type="ECO:0000313" key="3">
    <source>
        <dbReference type="Proteomes" id="UP001153636"/>
    </source>
</evidence>
<keyword evidence="1" id="KW-0472">Membrane</keyword>
<sequence length="242" mass="28123">MEIEILLISSIVFIPYIFLLFYLWLFKTIVSIGIALYFRGRIEPLENSDIYWAVGEKYHNLINIVMFLNGKGAQTDIVKDTKNVIQERLFKHPEKFGKLMCSLNTFLGYPYLLREEMTADDIVTEVDAEQANYKSMQDLVFSYSNKPMPQKDKLMWEVVIVKASSDWKRVNDLREDQIPMFIRINHTIADGLCVMNLCAQAMGENNITFEDSLKNIPKSPTWTKIPPLRHLQELFLLFTVPG</sequence>
<dbReference type="Proteomes" id="UP001153636">
    <property type="component" value="Chromosome 6"/>
</dbReference>
<evidence type="ECO:0008006" key="4">
    <source>
        <dbReference type="Google" id="ProtNLM"/>
    </source>
</evidence>
<keyword evidence="1" id="KW-0812">Transmembrane</keyword>
<dbReference type="EMBL" id="OV651818">
    <property type="protein sequence ID" value="CAH1112631.1"/>
    <property type="molecule type" value="Genomic_DNA"/>
</dbReference>
<evidence type="ECO:0000313" key="2">
    <source>
        <dbReference type="EMBL" id="CAH1112631.1"/>
    </source>
</evidence>
<protein>
    <recommendedName>
        <fullName evidence="4">O-acyltransferase WSD1 C-terminal domain-containing protein</fullName>
    </recommendedName>
</protein>
<accession>A0A9P0D6Z0</accession>
<organism evidence="2 3">
    <name type="scientific">Psylliodes chrysocephalus</name>
    <dbReference type="NCBI Taxonomy" id="3402493"/>
    <lineage>
        <taxon>Eukaryota</taxon>
        <taxon>Metazoa</taxon>
        <taxon>Ecdysozoa</taxon>
        <taxon>Arthropoda</taxon>
        <taxon>Hexapoda</taxon>
        <taxon>Insecta</taxon>
        <taxon>Pterygota</taxon>
        <taxon>Neoptera</taxon>
        <taxon>Endopterygota</taxon>
        <taxon>Coleoptera</taxon>
        <taxon>Polyphaga</taxon>
        <taxon>Cucujiformia</taxon>
        <taxon>Chrysomeloidea</taxon>
        <taxon>Chrysomelidae</taxon>
        <taxon>Galerucinae</taxon>
        <taxon>Alticini</taxon>
        <taxon>Psylliodes</taxon>
    </lineage>
</organism>
<gene>
    <name evidence="2" type="ORF">PSYICH_LOCUS12414</name>
</gene>
<dbReference type="AlphaFoldDB" id="A0A9P0D6Z0"/>
<proteinExistence type="predicted"/>
<feature type="transmembrane region" description="Helical" evidence="1">
    <location>
        <begin position="6"/>
        <end position="38"/>
    </location>
</feature>
<keyword evidence="3" id="KW-1185">Reference proteome</keyword>
<dbReference type="OrthoDB" id="619536at2759"/>
<name>A0A9P0D6Z0_9CUCU</name>
<keyword evidence="1" id="KW-1133">Transmembrane helix</keyword>